<reference evidence="6" key="1">
    <citation type="submission" date="2017-07" db="EMBL/GenBank/DDBJ databases">
        <title>Taro Niue Genome Assembly and Annotation.</title>
        <authorList>
            <person name="Atibalentja N."/>
            <person name="Keating K."/>
            <person name="Fields C.J."/>
        </authorList>
    </citation>
    <scope>NUCLEOTIDE SEQUENCE</scope>
    <source>
        <strain evidence="6">Niue_2</strain>
        <tissue evidence="6">Leaf</tissue>
    </source>
</reference>
<dbReference type="InterPro" id="IPR039618">
    <property type="entry name" value="CLE9-13"/>
</dbReference>
<keyword evidence="5" id="KW-0732">Signal</keyword>
<feature type="region of interest" description="Disordered" evidence="4">
    <location>
        <begin position="78"/>
        <end position="115"/>
    </location>
</feature>
<evidence type="ECO:0000256" key="5">
    <source>
        <dbReference type="SAM" id="SignalP"/>
    </source>
</evidence>
<evidence type="ECO:0000256" key="4">
    <source>
        <dbReference type="SAM" id="MobiDB-lite"/>
    </source>
</evidence>
<dbReference type="Proteomes" id="UP000652761">
    <property type="component" value="Unassembled WGS sequence"/>
</dbReference>
<feature type="signal peptide" evidence="5">
    <location>
        <begin position="1"/>
        <end position="33"/>
    </location>
</feature>
<gene>
    <name evidence="6" type="ORF">Taro_012866</name>
</gene>
<evidence type="ECO:0000256" key="1">
    <source>
        <dbReference type="ARBA" id="ARBA00005416"/>
    </source>
</evidence>
<organism evidence="6 7">
    <name type="scientific">Colocasia esculenta</name>
    <name type="common">Wild taro</name>
    <name type="synonym">Arum esculentum</name>
    <dbReference type="NCBI Taxonomy" id="4460"/>
    <lineage>
        <taxon>Eukaryota</taxon>
        <taxon>Viridiplantae</taxon>
        <taxon>Streptophyta</taxon>
        <taxon>Embryophyta</taxon>
        <taxon>Tracheophyta</taxon>
        <taxon>Spermatophyta</taxon>
        <taxon>Magnoliopsida</taxon>
        <taxon>Liliopsida</taxon>
        <taxon>Araceae</taxon>
        <taxon>Aroideae</taxon>
        <taxon>Colocasieae</taxon>
        <taxon>Colocasia</taxon>
    </lineage>
</organism>
<dbReference type="AlphaFoldDB" id="A0A843UDY8"/>
<feature type="chain" id="PRO_5032427547" description="CLAVATA3/ESR (CLE)-related protein 9" evidence="5">
    <location>
        <begin position="34"/>
        <end position="115"/>
    </location>
</feature>
<comment type="similarity">
    <text evidence="1">Belongs to the CLV3/ESR signal peptide family.</text>
</comment>
<sequence>MKVPLSREEYGLRALALAAILLSAVILAHLAEASPQAEPSATLRRCHRHAHHRLARNRPYPAALRPGPPSWCIHFARNPHRQPLPPPPPPSAEEMDPLYGEVKRLVPSGPNPLHN</sequence>
<dbReference type="PANTHER" id="PTHR34359">
    <property type="entry name" value="CLAVATA3/ESR (CLE)-RELATED PROTEIN 10"/>
    <property type="match status" value="1"/>
</dbReference>
<dbReference type="EMBL" id="NMUH01000506">
    <property type="protein sequence ID" value="MQL80407.1"/>
    <property type="molecule type" value="Genomic_DNA"/>
</dbReference>
<evidence type="ECO:0000256" key="3">
    <source>
        <dbReference type="ARBA" id="ARBA00022782"/>
    </source>
</evidence>
<accession>A0A843UDY8</accession>
<evidence type="ECO:0000313" key="7">
    <source>
        <dbReference type="Proteomes" id="UP000652761"/>
    </source>
</evidence>
<keyword evidence="3" id="KW-0221">Differentiation</keyword>
<proteinExistence type="inferred from homology"/>
<evidence type="ECO:0008006" key="8">
    <source>
        <dbReference type="Google" id="ProtNLM"/>
    </source>
</evidence>
<dbReference type="PANTHER" id="PTHR34359:SF5">
    <property type="entry name" value="CLAVATA3_ESR (CLE)-RELATED PROTEIN 9"/>
    <property type="match status" value="1"/>
</dbReference>
<dbReference type="GO" id="GO:0030154">
    <property type="term" value="P:cell differentiation"/>
    <property type="evidence" value="ECO:0007669"/>
    <property type="project" value="UniProtKB-KW"/>
</dbReference>
<name>A0A843UDY8_COLES</name>
<comment type="caution">
    <text evidence="6">The sequence shown here is derived from an EMBL/GenBank/DDBJ whole genome shotgun (WGS) entry which is preliminary data.</text>
</comment>
<protein>
    <recommendedName>
        <fullName evidence="8">CLAVATA3/ESR (CLE)-related protein 9</fullName>
    </recommendedName>
</protein>
<feature type="compositionally biased region" description="Pro residues" evidence="4">
    <location>
        <begin position="82"/>
        <end position="91"/>
    </location>
</feature>
<evidence type="ECO:0000256" key="2">
    <source>
        <dbReference type="ARBA" id="ARBA00022473"/>
    </source>
</evidence>
<evidence type="ECO:0000313" key="6">
    <source>
        <dbReference type="EMBL" id="MQL80407.1"/>
    </source>
</evidence>
<keyword evidence="2" id="KW-0217">Developmental protein</keyword>
<keyword evidence="7" id="KW-1185">Reference proteome</keyword>